<reference evidence="3" key="2">
    <citation type="submission" date="2024-05" db="EMBL/GenBank/DDBJ databases">
        <title>Rhodohalobacter halophilus gen. nov., sp. nov., a moderately halophilic member of the family Balneolaceae.</title>
        <authorList>
            <person name="Xia J."/>
        </authorList>
    </citation>
    <scope>NUCLEOTIDE SEQUENCE</scope>
    <source>
        <strain evidence="3">WB101</strain>
    </source>
</reference>
<feature type="transmembrane region" description="Helical" evidence="2">
    <location>
        <begin position="12"/>
        <end position="33"/>
    </location>
</feature>
<feature type="region of interest" description="Disordered" evidence="1">
    <location>
        <begin position="80"/>
        <end position="120"/>
    </location>
</feature>
<dbReference type="Proteomes" id="UP001165366">
    <property type="component" value="Unassembled WGS sequence"/>
</dbReference>
<proteinExistence type="predicted"/>
<evidence type="ECO:0000313" key="4">
    <source>
        <dbReference type="Proteomes" id="UP001165366"/>
    </source>
</evidence>
<evidence type="ECO:0000256" key="2">
    <source>
        <dbReference type="SAM" id="Phobius"/>
    </source>
</evidence>
<comment type="caution">
    <text evidence="3">The sequence shown here is derived from an EMBL/GenBank/DDBJ whole genome shotgun (WGS) entry which is preliminary data.</text>
</comment>
<sequence>MEFIQFLEPWMIPIIIMICVTLIVAISVIGSIITTSMKKKQGQPLAENKEFINALREFKEDIDMRVRNLEEIASAEKPSIQKLKEREPKKQSTISLELDDYNSPEKELNQPSKLKNMLNK</sequence>
<dbReference type="RefSeq" id="WP_237855623.1">
    <property type="nucleotide sequence ID" value="NZ_JAKLWS010000029.1"/>
</dbReference>
<feature type="compositionally biased region" description="Polar residues" evidence="1">
    <location>
        <begin position="109"/>
        <end position="120"/>
    </location>
</feature>
<protein>
    <recommendedName>
        <fullName evidence="5">LapA family protein</fullName>
    </recommendedName>
</protein>
<reference evidence="3" key="1">
    <citation type="submission" date="2022-01" db="EMBL/GenBank/DDBJ databases">
        <authorList>
            <person name="Wang Y."/>
        </authorList>
    </citation>
    <scope>NUCLEOTIDE SEQUENCE</scope>
    <source>
        <strain evidence="3">WB101</strain>
    </source>
</reference>
<organism evidence="3 4">
    <name type="scientific">Rhodohalobacter sulfatireducens</name>
    <dbReference type="NCBI Taxonomy" id="2911366"/>
    <lineage>
        <taxon>Bacteria</taxon>
        <taxon>Pseudomonadati</taxon>
        <taxon>Balneolota</taxon>
        <taxon>Balneolia</taxon>
        <taxon>Balneolales</taxon>
        <taxon>Balneolaceae</taxon>
        <taxon>Rhodohalobacter</taxon>
    </lineage>
</organism>
<name>A0ABS9KHI9_9BACT</name>
<evidence type="ECO:0000313" key="3">
    <source>
        <dbReference type="EMBL" id="MCG2590257.1"/>
    </source>
</evidence>
<gene>
    <name evidence="3" type="ORF">L6773_16900</name>
</gene>
<keyword evidence="2" id="KW-1133">Transmembrane helix</keyword>
<keyword evidence="2" id="KW-0472">Membrane</keyword>
<keyword evidence="4" id="KW-1185">Reference proteome</keyword>
<keyword evidence="2" id="KW-0812">Transmembrane</keyword>
<accession>A0ABS9KHI9</accession>
<dbReference type="EMBL" id="JAKLWS010000029">
    <property type="protein sequence ID" value="MCG2590257.1"/>
    <property type="molecule type" value="Genomic_DNA"/>
</dbReference>
<evidence type="ECO:0008006" key="5">
    <source>
        <dbReference type="Google" id="ProtNLM"/>
    </source>
</evidence>
<evidence type="ECO:0000256" key="1">
    <source>
        <dbReference type="SAM" id="MobiDB-lite"/>
    </source>
</evidence>